<keyword evidence="3" id="KW-1185">Reference proteome</keyword>
<organism evidence="2 3">
    <name type="scientific">Brassica carinata</name>
    <name type="common">Ethiopian mustard</name>
    <name type="synonym">Abyssinian cabbage</name>
    <dbReference type="NCBI Taxonomy" id="52824"/>
    <lineage>
        <taxon>Eukaryota</taxon>
        <taxon>Viridiplantae</taxon>
        <taxon>Streptophyta</taxon>
        <taxon>Embryophyta</taxon>
        <taxon>Tracheophyta</taxon>
        <taxon>Spermatophyta</taxon>
        <taxon>Magnoliopsida</taxon>
        <taxon>eudicotyledons</taxon>
        <taxon>Gunneridae</taxon>
        <taxon>Pentapetalae</taxon>
        <taxon>rosids</taxon>
        <taxon>malvids</taxon>
        <taxon>Brassicales</taxon>
        <taxon>Brassicaceae</taxon>
        <taxon>Brassiceae</taxon>
        <taxon>Brassica</taxon>
    </lineage>
</organism>
<dbReference type="OrthoDB" id="45007at2759"/>
<dbReference type="PANTHER" id="PTHR22953:SF153">
    <property type="entry name" value="PURPLE ACID PHOSPHATASE"/>
    <property type="match status" value="1"/>
</dbReference>
<dbReference type="InterPro" id="IPR029052">
    <property type="entry name" value="Metallo-depent_PP-like"/>
</dbReference>
<gene>
    <name evidence="2" type="ORF">Bca52824_008553</name>
</gene>
<dbReference type="SUPFAM" id="SSF56300">
    <property type="entry name" value="Metallo-dependent phosphatases"/>
    <property type="match status" value="1"/>
</dbReference>
<dbReference type="Gene3D" id="3.60.21.10">
    <property type="match status" value="1"/>
</dbReference>
<evidence type="ECO:0000256" key="1">
    <source>
        <dbReference type="ARBA" id="ARBA00022729"/>
    </source>
</evidence>
<reference evidence="2 3" key="1">
    <citation type="submission" date="2020-02" db="EMBL/GenBank/DDBJ databases">
        <authorList>
            <person name="Ma Q."/>
            <person name="Huang Y."/>
            <person name="Song X."/>
            <person name="Pei D."/>
        </authorList>
    </citation>
    <scope>NUCLEOTIDE SEQUENCE [LARGE SCALE GENOMIC DNA]</scope>
    <source>
        <strain evidence="2">Sxm20200214</strain>
        <tissue evidence="2">Leaf</tissue>
    </source>
</reference>
<dbReference type="Proteomes" id="UP000886595">
    <property type="component" value="Unassembled WGS sequence"/>
</dbReference>
<evidence type="ECO:0000313" key="2">
    <source>
        <dbReference type="EMBL" id="KAG2325825.1"/>
    </source>
</evidence>
<protein>
    <recommendedName>
        <fullName evidence="4">Calcineurin-like phosphoesterase domain-containing protein</fullName>
    </recommendedName>
</protein>
<keyword evidence="1" id="KW-0732">Signal</keyword>
<comment type="caution">
    <text evidence="2">The sequence shown here is derived from an EMBL/GenBank/DDBJ whole genome shotgun (WGS) entry which is preliminary data.</text>
</comment>
<dbReference type="InterPro" id="IPR039331">
    <property type="entry name" value="PAPs-like"/>
</dbReference>
<accession>A0A8X8B887</accession>
<sequence>MLRSEMCKRILPGDLSYADSHQTVWVTFSRLVQLLASRRPWMVTQGNHEVEHILLLQRERFTAYNHRFIISIHP</sequence>
<evidence type="ECO:0008006" key="4">
    <source>
        <dbReference type="Google" id="ProtNLM"/>
    </source>
</evidence>
<evidence type="ECO:0000313" key="3">
    <source>
        <dbReference type="Proteomes" id="UP000886595"/>
    </source>
</evidence>
<dbReference type="AlphaFoldDB" id="A0A8X8B887"/>
<dbReference type="GO" id="GO:0003993">
    <property type="term" value="F:acid phosphatase activity"/>
    <property type="evidence" value="ECO:0007669"/>
    <property type="project" value="InterPro"/>
</dbReference>
<dbReference type="EMBL" id="JAAMPC010000002">
    <property type="protein sequence ID" value="KAG2325825.1"/>
    <property type="molecule type" value="Genomic_DNA"/>
</dbReference>
<name>A0A8X8B887_BRACI</name>
<dbReference type="PANTHER" id="PTHR22953">
    <property type="entry name" value="ACID PHOSPHATASE RELATED"/>
    <property type="match status" value="1"/>
</dbReference>
<proteinExistence type="predicted"/>